<feature type="active site" evidence="9">
    <location>
        <position position="154"/>
    </location>
</feature>
<evidence type="ECO:0000256" key="4">
    <source>
        <dbReference type="ARBA" id="ARBA00022692"/>
    </source>
</evidence>
<evidence type="ECO:0000256" key="8">
    <source>
        <dbReference type="ARBA" id="ARBA00023136"/>
    </source>
</evidence>
<dbReference type="HAMAP" id="MF_00161">
    <property type="entry name" value="LspA"/>
    <property type="match status" value="1"/>
</dbReference>
<feature type="transmembrane region" description="Helical" evidence="9">
    <location>
        <begin position="17"/>
        <end position="36"/>
    </location>
</feature>
<evidence type="ECO:0000256" key="6">
    <source>
        <dbReference type="ARBA" id="ARBA00022801"/>
    </source>
</evidence>
<evidence type="ECO:0000256" key="3">
    <source>
        <dbReference type="ARBA" id="ARBA00022670"/>
    </source>
</evidence>
<comment type="similarity">
    <text evidence="1 9 10">Belongs to the peptidase A8 family.</text>
</comment>
<protein>
    <recommendedName>
        <fullName evidence="9">Lipoprotein signal peptidase</fullName>
        <ecNumber evidence="9">3.4.23.36</ecNumber>
    </recommendedName>
    <alternativeName>
        <fullName evidence="9">Prolipoprotein signal peptidase</fullName>
    </alternativeName>
    <alternativeName>
        <fullName evidence="9">Signal peptidase II</fullName>
        <shortName evidence="9">SPase II</shortName>
    </alternativeName>
</protein>
<comment type="pathway">
    <text evidence="9">Protein modification; lipoprotein biosynthesis (signal peptide cleavage).</text>
</comment>
<dbReference type="UniPathway" id="UPA00665"/>
<keyword evidence="8 9" id="KW-0472">Membrane</keyword>
<keyword evidence="6 9" id="KW-0378">Hydrolase</keyword>
<reference evidence="11" key="1">
    <citation type="submission" date="2019-11" db="EMBL/GenBank/DDBJ databases">
        <authorList>
            <person name="Feng L."/>
        </authorList>
    </citation>
    <scope>NUCLEOTIDE SEQUENCE</scope>
    <source>
        <strain evidence="11">PclaraLFYP37</strain>
    </source>
</reference>
<evidence type="ECO:0000256" key="5">
    <source>
        <dbReference type="ARBA" id="ARBA00022750"/>
    </source>
</evidence>
<feature type="transmembrane region" description="Helical" evidence="9">
    <location>
        <begin position="102"/>
        <end position="125"/>
    </location>
</feature>
<organism evidence="11">
    <name type="scientific">Paraprevotella clara</name>
    <dbReference type="NCBI Taxonomy" id="454154"/>
    <lineage>
        <taxon>Bacteria</taxon>
        <taxon>Pseudomonadati</taxon>
        <taxon>Bacteroidota</taxon>
        <taxon>Bacteroidia</taxon>
        <taxon>Bacteroidales</taxon>
        <taxon>Prevotellaceae</taxon>
        <taxon>Paraprevotella</taxon>
    </lineage>
</organism>
<gene>
    <name evidence="9" type="primary">lspA</name>
    <name evidence="11" type="ORF">PCLFYP37_01877</name>
</gene>
<keyword evidence="2 9" id="KW-1003">Cell membrane</keyword>
<dbReference type="GO" id="GO:0004190">
    <property type="term" value="F:aspartic-type endopeptidase activity"/>
    <property type="evidence" value="ECO:0007669"/>
    <property type="project" value="UniProtKB-UniRule"/>
</dbReference>
<evidence type="ECO:0000256" key="7">
    <source>
        <dbReference type="ARBA" id="ARBA00022989"/>
    </source>
</evidence>
<dbReference type="GO" id="GO:0006508">
    <property type="term" value="P:proteolysis"/>
    <property type="evidence" value="ECO:0007669"/>
    <property type="project" value="UniProtKB-KW"/>
</dbReference>
<name>A0A6N3BVI7_9BACT</name>
<keyword evidence="11" id="KW-0449">Lipoprotein</keyword>
<dbReference type="AlphaFoldDB" id="A0A6N3BVI7"/>
<dbReference type="RefSeq" id="WP_281793191.1">
    <property type="nucleotide sequence ID" value="NZ_AP025941.1"/>
</dbReference>
<dbReference type="GO" id="GO:0005886">
    <property type="term" value="C:plasma membrane"/>
    <property type="evidence" value="ECO:0007669"/>
    <property type="project" value="UniProtKB-SubCell"/>
</dbReference>
<feature type="transmembrane region" description="Helical" evidence="9">
    <location>
        <begin position="72"/>
        <end position="90"/>
    </location>
</feature>
<keyword evidence="3 9" id="KW-0645">Protease</keyword>
<keyword evidence="4 9" id="KW-0812">Transmembrane</keyword>
<feature type="transmembrane region" description="Helical" evidence="9">
    <location>
        <begin position="177"/>
        <end position="202"/>
    </location>
</feature>
<sequence>MEAEGRSGWGWLTQGRLALLIIFLVLVIDQWIKIAVKTHMYLHESIRVTDWFYILFTENPGMAFGWEFFDKLFLTSFRIIAVVVIAYLLYRSIRKGVPTGFVVCLSLVLAGAAGNIIDCVFYGLIFNNPPAPFTAHFVPFGTGYESLFHGRVVDMFYFPIIDTYWPEWMPWVGGEHFVFFSPIFNFADAAISCGIIALLIFYHKRISQ</sequence>
<comment type="catalytic activity">
    <reaction evidence="9">
        <text>Release of signal peptides from bacterial membrane prolipoproteins. Hydrolyzes -Xaa-Yaa-Zaa-|-(S,diacylglyceryl)Cys-, in which Xaa is hydrophobic (preferably Leu), and Yaa (Ala or Ser) and Zaa (Gly or Ala) have small, neutral side chains.</text>
        <dbReference type="EC" id="3.4.23.36"/>
    </reaction>
</comment>
<dbReference type="Pfam" id="PF01252">
    <property type="entry name" value="Peptidase_A8"/>
    <property type="match status" value="1"/>
</dbReference>
<evidence type="ECO:0000256" key="10">
    <source>
        <dbReference type="RuleBase" id="RU004181"/>
    </source>
</evidence>
<keyword evidence="7 9" id="KW-1133">Transmembrane helix</keyword>
<dbReference type="InterPro" id="IPR001872">
    <property type="entry name" value="Peptidase_A8"/>
</dbReference>
<dbReference type="NCBIfam" id="NF011369">
    <property type="entry name" value="PRK14788.1"/>
    <property type="match status" value="1"/>
</dbReference>
<comment type="function">
    <text evidence="9">This protein specifically catalyzes the removal of signal peptides from prolipoproteins.</text>
</comment>
<dbReference type="PANTHER" id="PTHR33695:SF1">
    <property type="entry name" value="LIPOPROTEIN SIGNAL PEPTIDASE"/>
    <property type="match status" value="1"/>
</dbReference>
<accession>A0A6N3BVI7</accession>
<proteinExistence type="inferred from homology"/>
<dbReference type="PRINTS" id="PR00781">
    <property type="entry name" value="LIPOSIGPTASE"/>
</dbReference>
<evidence type="ECO:0000256" key="9">
    <source>
        <dbReference type="HAMAP-Rule" id="MF_00161"/>
    </source>
</evidence>
<evidence type="ECO:0000313" key="11">
    <source>
        <dbReference type="EMBL" id="VYU08650.1"/>
    </source>
</evidence>
<dbReference type="PANTHER" id="PTHR33695">
    <property type="entry name" value="LIPOPROTEIN SIGNAL PEPTIDASE"/>
    <property type="match status" value="1"/>
</dbReference>
<feature type="active site" evidence="9">
    <location>
        <position position="188"/>
    </location>
</feature>
<keyword evidence="5 9" id="KW-0064">Aspartyl protease</keyword>
<evidence type="ECO:0000256" key="1">
    <source>
        <dbReference type="ARBA" id="ARBA00006139"/>
    </source>
</evidence>
<dbReference type="EC" id="3.4.23.36" evidence="9"/>
<evidence type="ECO:0000256" key="2">
    <source>
        <dbReference type="ARBA" id="ARBA00022475"/>
    </source>
</evidence>
<comment type="subcellular location">
    <subcellularLocation>
        <location evidence="9">Cell membrane</location>
        <topology evidence="9">Multi-pass membrane protein</topology>
    </subcellularLocation>
</comment>
<dbReference type="EMBL" id="CACRUT010000013">
    <property type="protein sequence ID" value="VYU08650.1"/>
    <property type="molecule type" value="Genomic_DNA"/>
</dbReference>